<dbReference type="InterPro" id="IPR052173">
    <property type="entry name" value="Beta-lactam_resp_regulator"/>
</dbReference>
<feature type="transmembrane region" description="Helical" evidence="7">
    <location>
        <begin position="299"/>
        <end position="324"/>
    </location>
</feature>
<evidence type="ECO:0000256" key="5">
    <source>
        <dbReference type="ARBA" id="ARBA00023049"/>
    </source>
</evidence>
<protein>
    <submittedName>
        <fullName evidence="9">M56 family metallopeptidase</fullName>
    </submittedName>
</protein>
<proteinExistence type="inferred from homology"/>
<feature type="domain" description="Peptidase M48" evidence="8">
    <location>
        <begin position="129"/>
        <end position="285"/>
    </location>
</feature>
<organism evidence="9 10">
    <name type="scientific">Streptomyces xiangluensis</name>
    <dbReference type="NCBI Taxonomy" id="2665720"/>
    <lineage>
        <taxon>Bacteria</taxon>
        <taxon>Bacillati</taxon>
        <taxon>Actinomycetota</taxon>
        <taxon>Actinomycetes</taxon>
        <taxon>Kitasatosporales</taxon>
        <taxon>Streptomycetaceae</taxon>
        <taxon>Streptomyces</taxon>
    </lineage>
</organism>
<dbReference type="Gene3D" id="3.30.2010.10">
    <property type="entry name" value="Metalloproteases ('zincins'), catalytic domain"/>
    <property type="match status" value="1"/>
</dbReference>
<dbReference type="PANTHER" id="PTHR34978:SF3">
    <property type="entry name" value="SLR0241 PROTEIN"/>
    <property type="match status" value="1"/>
</dbReference>
<dbReference type="InterPro" id="IPR001915">
    <property type="entry name" value="Peptidase_M48"/>
</dbReference>
<dbReference type="CDD" id="cd07326">
    <property type="entry name" value="M56_BlaR1_MecR1_like"/>
    <property type="match status" value="1"/>
</dbReference>
<evidence type="ECO:0000256" key="3">
    <source>
        <dbReference type="ARBA" id="ARBA00022801"/>
    </source>
</evidence>
<feature type="transmembrane region" description="Helical" evidence="7">
    <location>
        <begin position="90"/>
        <end position="110"/>
    </location>
</feature>
<dbReference type="RefSeq" id="WP_386344582.1">
    <property type="nucleotide sequence ID" value="NZ_JBHSFG010000037.1"/>
</dbReference>
<dbReference type="Pfam" id="PF01435">
    <property type="entry name" value="Peptidase_M48"/>
    <property type="match status" value="1"/>
</dbReference>
<evidence type="ECO:0000256" key="1">
    <source>
        <dbReference type="ARBA" id="ARBA00022670"/>
    </source>
</evidence>
<comment type="cofactor">
    <cofactor evidence="6">
        <name>Zn(2+)</name>
        <dbReference type="ChEBI" id="CHEBI:29105"/>
    </cofactor>
    <text evidence="6">Binds 1 zinc ion per subunit.</text>
</comment>
<evidence type="ECO:0000256" key="2">
    <source>
        <dbReference type="ARBA" id="ARBA00022723"/>
    </source>
</evidence>
<evidence type="ECO:0000256" key="7">
    <source>
        <dbReference type="SAM" id="Phobius"/>
    </source>
</evidence>
<name>A0ABV8YT53_9ACTN</name>
<evidence type="ECO:0000259" key="8">
    <source>
        <dbReference type="Pfam" id="PF01435"/>
    </source>
</evidence>
<keyword evidence="7" id="KW-0812">Transmembrane</keyword>
<gene>
    <name evidence="9" type="ORF">ACFPH6_22870</name>
</gene>
<keyword evidence="7" id="KW-1133">Transmembrane helix</keyword>
<accession>A0ABV8YT53</accession>
<keyword evidence="7" id="KW-0472">Membrane</keyword>
<comment type="caution">
    <text evidence="9">The sequence shown here is derived from an EMBL/GenBank/DDBJ whole genome shotgun (WGS) entry which is preliminary data.</text>
</comment>
<keyword evidence="1 6" id="KW-0645">Protease</keyword>
<dbReference type="Proteomes" id="UP001596012">
    <property type="component" value="Unassembled WGS sequence"/>
</dbReference>
<evidence type="ECO:0000313" key="9">
    <source>
        <dbReference type="EMBL" id="MFC4467335.1"/>
    </source>
</evidence>
<keyword evidence="5 6" id="KW-0482">Metalloprotease</keyword>
<keyword evidence="10" id="KW-1185">Reference proteome</keyword>
<sequence>MLVIAVLLAHAALLAGPAPRLLARARWTSRFPRAALRTWHACAAGLLVSLAAALVLTAHDLWEHGMVWLFNADKHQVHAAYGGAWLAADIAEAALLVLLLGAGTLSAVTLRRSLRLRRDRDRHRLTADAQSAYSPCVASAEYAGSADPAVRVLDHHAPAAFCIPGPRGDSRIVVTSAAVEMLSGDELAATLEHERAHLRLRHHRSILVADILTAALGWTGPLRDYADHVRRLAEMAADDQAVRRHGRRTVAKALLEMSTAPAAGPGAPGLSAMTGPDPAERIRRLIHAPPRPASRLVPALALTATLAVPVLPVAVAMVPAALLADTAHPVSSRH</sequence>
<keyword evidence="3 6" id="KW-0378">Hydrolase</keyword>
<dbReference type="EMBL" id="JBHSFG010000037">
    <property type="protein sequence ID" value="MFC4467335.1"/>
    <property type="molecule type" value="Genomic_DNA"/>
</dbReference>
<evidence type="ECO:0000313" key="10">
    <source>
        <dbReference type="Proteomes" id="UP001596012"/>
    </source>
</evidence>
<evidence type="ECO:0000256" key="6">
    <source>
        <dbReference type="RuleBase" id="RU003983"/>
    </source>
</evidence>
<reference evidence="10" key="1">
    <citation type="journal article" date="2019" name="Int. J. Syst. Evol. Microbiol.">
        <title>The Global Catalogue of Microorganisms (GCM) 10K type strain sequencing project: providing services to taxonomists for standard genome sequencing and annotation.</title>
        <authorList>
            <consortium name="The Broad Institute Genomics Platform"/>
            <consortium name="The Broad Institute Genome Sequencing Center for Infectious Disease"/>
            <person name="Wu L."/>
            <person name="Ma J."/>
        </authorList>
    </citation>
    <scope>NUCLEOTIDE SEQUENCE [LARGE SCALE GENOMIC DNA]</scope>
    <source>
        <strain evidence="10">DT43</strain>
    </source>
</reference>
<comment type="similarity">
    <text evidence="6">Belongs to the peptidase M48 family.</text>
</comment>
<evidence type="ECO:0000256" key="4">
    <source>
        <dbReference type="ARBA" id="ARBA00022833"/>
    </source>
</evidence>
<keyword evidence="4 6" id="KW-0862">Zinc</keyword>
<keyword evidence="2" id="KW-0479">Metal-binding</keyword>
<dbReference type="PANTHER" id="PTHR34978">
    <property type="entry name" value="POSSIBLE SENSOR-TRANSDUCER PROTEIN BLAR"/>
    <property type="match status" value="1"/>
</dbReference>